<keyword evidence="1" id="KW-0808">Transferase</keyword>
<keyword evidence="2" id="KW-1185">Reference proteome</keyword>
<dbReference type="InterPro" id="IPR011009">
    <property type="entry name" value="Kinase-like_dom_sf"/>
</dbReference>
<dbReference type="KEGG" id="sro:Sros_4837"/>
<evidence type="ECO:0000313" key="2">
    <source>
        <dbReference type="Proteomes" id="UP000002029"/>
    </source>
</evidence>
<dbReference type="Proteomes" id="UP000002029">
    <property type="component" value="Chromosome"/>
</dbReference>
<gene>
    <name evidence="1" type="ordered locus">Sros_4837</name>
</gene>
<dbReference type="Pfam" id="PF13671">
    <property type="entry name" value="AAA_33"/>
    <property type="match status" value="1"/>
</dbReference>
<dbReference type="eggNOG" id="COG2187">
    <property type="taxonomic scope" value="Bacteria"/>
</dbReference>
<protein>
    <submittedName>
        <fullName evidence="1">Gluconate kinase</fullName>
    </submittedName>
</protein>
<proteinExistence type="predicted"/>
<keyword evidence="1" id="KW-0418">Kinase</keyword>
<dbReference type="Gene3D" id="3.40.50.300">
    <property type="entry name" value="P-loop containing nucleotide triphosphate hydrolases"/>
    <property type="match status" value="1"/>
</dbReference>
<dbReference type="InterPro" id="IPR052732">
    <property type="entry name" value="Cell-binding_unc_protein"/>
</dbReference>
<dbReference type="EMBL" id="CP001814">
    <property type="protein sequence ID" value="ACZ87656.1"/>
    <property type="molecule type" value="Genomic_DNA"/>
</dbReference>
<dbReference type="InterPro" id="IPR027417">
    <property type="entry name" value="P-loop_NTPase"/>
</dbReference>
<accession>D2B6R8</accession>
<reference evidence="1 2" key="1">
    <citation type="journal article" date="2010" name="Stand. Genomic Sci.">
        <title>Complete genome sequence of Streptosporangium roseum type strain (NI 9100).</title>
        <authorList>
            <person name="Nolan M."/>
            <person name="Sikorski J."/>
            <person name="Jando M."/>
            <person name="Lucas S."/>
            <person name="Lapidus A."/>
            <person name="Glavina Del Rio T."/>
            <person name="Chen F."/>
            <person name="Tice H."/>
            <person name="Pitluck S."/>
            <person name="Cheng J.F."/>
            <person name="Chertkov O."/>
            <person name="Sims D."/>
            <person name="Meincke L."/>
            <person name="Brettin T."/>
            <person name="Han C."/>
            <person name="Detter J.C."/>
            <person name="Bruce D."/>
            <person name="Goodwin L."/>
            <person name="Land M."/>
            <person name="Hauser L."/>
            <person name="Chang Y.J."/>
            <person name="Jeffries C.D."/>
            <person name="Ivanova N."/>
            <person name="Mavromatis K."/>
            <person name="Mikhailova N."/>
            <person name="Chen A."/>
            <person name="Palaniappan K."/>
            <person name="Chain P."/>
            <person name="Rohde M."/>
            <person name="Goker M."/>
            <person name="Bristow J."/>
            <person name="Eisen J.A."/>
            <person name="Markowitz V."/>
            <person name="Hugenholtz P."/>
            <person name="Kyrpides N.C."/>
            <person name="Klenk H.P."/>
        </authorList>
    </citation>
    <scope>NUCLEOTIDE SEQUENCE [LARGE SCALE GENOMIC DNA]</scope>
    <source>
        <strain evidence="2">ATCC 12428 / DSM 43021 / JCM 3005 / NI 9100</strain>
    </source>
</reference>
<name>D2B6R8_STRRD</name>
<dbReference type="eggNOG" id="COG0645">
    <property type="taxonomic scope" value="Bacteria"/>
</dbReference>
<dbReference type="HOGENOM" id="CLU_026771_1_1_11"/>
<dbReference type="PANTHER" id="PTHR43883:SF1">
    <property type="entry name" value="GLUCONOKINASE"/>
    <property type="match status" value="1"/>
</dbReference>
<dbReference type="SUPFAM" id="SSF52540">
    <property type="entry name" value="P-loop containing nucleoside triphosphate hydrolases"/>
    <property type="match status" value="1"/>
</dbReference>
<evidence type="ECO:0000313" key="1">
    <source>
        <dbReference type="EMBL" id="ACZ87656.1"/>
    </source>
</evidence>
<organism evidence="1 2">
    <name type="scientific">Streptosporangium roseum (strain ATCC 12428 / DSM 43021 / JCM 3005 / KCTC 9067 / NCIMB 10171 / NRRL 2505 / NI 9100)</name>
    <dbReference type="NCBI Taxonomy" id="479432"/>
    <lineage>
        <taxon>Bacteria</taxon>
        <taxon>Bacillati</taxon>
        <taxon>Actinomycetota</taxon>
        <taxon>Actinomycetes</taxon>
        <taxon>Streptosporangiales</taxon>
        <taxon>Streptosporangiaceae</taxon>
        <taxon>Streptosporangium</taxon>
    </lineage>
</organism>
<dbReference type="AlphaFoldDB" id="D2B6R8"/>
<dbReference type="PANTHER" id="PTHR43883">
    <property type="entry name" value="SLR0207 PROTEIN"/>
    <property type="match status" value="1"/>
</dbReference>
<sequence length="533" mass="58521">MGESVPLIRAGIRNGRHPLIPAWIAWMADPDVEASSMRAWAQIKETHIGVVVLLGDHAFKLKKPVNFGFVDFTTRQARERICHEEVELNRRLAPDVYEGVADVLGTDGQVCEHLVVMRRMPEERRLAAMIDSGKPVEEHLRQIARMVASMHGRSRHSPQIDQQGSGQALRSRWSASFDQVRALPEPVLGPEVVGEIERLTLRFLDGRGPLFTARIDEGRIVDGHGDLLAEDIFCLDDGPRILDCLEFDERLRFVDGLDDVAFLAMDLERLGAPRLAEVFLHQYTEFTGDPAPPSLWHHYVAYRAFVRAKVACLRRGQGDSGAAWEARRFADLTLRHLQAGTVPLILVGGAPGAGKSTLAAALADRLGYTVLNSDRVRKEMAGISPDQSASAPFGEGIYDPEHTERTYDELLSRAGKLLERGEPVILDASWGGAGHRAAADRVAQRTSSDLVALRCTALPQVAAERLARRTGAVSDADQAIGAAVAARMAPWPDAVEIDTSASPEQALERALAVINASPAPVSWRFRRPQMEPD</sequence>
<dbReference type="STRING" id="479432.Sros_4837"/>
<dbReference type="SUPFAM" id="SSF56112">
    <property type="entry name" value="Protein kinase-like (PK-like)"/>
    <property type="match status" value="1"/>
</dbReference>
<dbReference type="GO" id="GO:0016301">
    <property type="term" value="F:kinase activity"/>
    <property type="evidence" value="ECO:0007669"/>
    <property type="project" value="UniProtKB-KW"/>
</dbReference>